<evidence type="ECO:0000256" key="11">
    <source>
        <dbReference type="ARBA" id="ARBA00023080"/>
    </source>
</evidence>
<evidence type="ECO:0000259" key="14">
    <source>
        <dbReference type="SMART" id="SM00562"/>
    </source>
</evidence>
<dbReference type="AlphaFoldDB" id="A0A401IVU4"/>
<evidence type="ECO:0000256" key="5">
    <source>
        <dbReference type="ARBA" id="ARBA00022679"/>
    </source>
</evidence>
<sequence length="151" mass="16853">MTEERTLILIKPDGVKAHHIGQIITRIENKGYSIDGLKLTMATPELLKKHYVDKVNKPYFSEIETYMLEGPIVAIIASGSRIIKGIHVLAGDTSPNQAAPGTIRGDFGRMFDDGILRNVVHSSDNPQNAENEIKLWFPELSQTEQLKESIK</sequence>
<dbReference type="PROSITE" id="PS51374">
    <property type="entry name" value="NDPK_LIKE"/>
    <property type="match status" value="1"/>
</dbReference>
<dbReference type="Gene3D" id="3.30.70.141">
    <property type="entry name" value="Nucleoside diphosphate kinase-like domain"/>
    <property type="match status" value="1"/>
</dbReference>
<evidence type="ECO:0000256" key="2">
    <source>
        <dbReference type="ARBA" id="ARBA00008142"/>
    </source>
</evidence>
<keyword evidence="11" id="KW-0546">Nucleotide metabolism</keyword>
<dbReference type="GO" id="GO:0046872">
    <property type="term" value="F:metal ion binding"/>
    <property type="evidence" value="ECO:0007669"/>
    <property type="project" value="UniProtKB-KW"/>
</dbReference>
<keyword evidence="6" id="KW-0479">Metal-binding</keyword>
<evidence type="ECO:0000256" key="9">
    <source>
        <dbReference type="ARBA" id="ARBA00022840"/>
    </source>
</evidence>
<comment type="cofactor">
    <cofactor evidence="1">
        <name>Mg(2+)</name>
        <dbReference type="ChEBI" id="CHEBI:18420"/>
    </cofactor>
</comment>
<organism evidence="15 16">
    <name type="scientific">Ligilactobacillus salitolerans</name>
    <dbReference type="NCBI Taxonomy" id="1808352"/>
    <lineage>
        <taxon>Bacteria</taxon>
        <taxon>Bacillati</taxon>
        <taxon>Bacillota</taxon>
        <taxon>Bacilli</taxon>
        <taxon>Lactobacillales</taxon>
        <taxon>Lactobacillaceae</taxon>
        <taxon>Ligilactobacillus</taxon>
    </lineage>
</organism>
<accession>A0A401IVU4</accession>
<comment type="similarity">
    <text evidence="2 12 13">Belongs to the NDK family.</text>
</comment>
<dbReference type="PANTHER" id="PTHR11349">
    <property type="entry name" value="NUCLEOSIDE DIPHOSPHATE KINASE"/>
    <property type="match status" value="1"/>
</dbReference>
<evidence type="ECO:0000313" key="16">
    <source>
        <dbReference type="Proteomes" id="UP000286848"/>
    </source>
</evidence>
<dbReference type="InterPro" id="IPR036850">
    <property type="entry name" value="NDK-like_dom_sf"/>
</dbReference>
<evidence type="ECO:0000256" key="3">
    <source>
        <dbReference type="ARBA" id="ARBA00012966"/>
    </source>
</evidence>
<dbReference type="RefSeq" id="WP_124978049.1">
    <property type="nucleotide sequence ID" value="NZ_BFFP01000043.1"/>
</dbReference>
<comment type="caution">
    <text evidence="12">Lacks conserved residue(s) required for the propagation of feature annotation.</text>
</comment>
<dbReference type="CDD" id="cd04413">
    <property type="entry name" value="NDPk_I"/>
    <property type="match status" value="1"/>
</dbReference>
<dbReference type="EMBL" id="BFFP01000043">
    <property type="protein sequence ID" value="GBG95607.1"/>
    <property type="molecule type" value="Genomic_DNA"/>
</dbReference>
<dbReference type="GO" id="GO:0004550">
    <property type="term" value="F:nucleoside diphosphate kinase activity"/>
    <property type="evidence" value="ECO:0007669"/>
    <property type="project" value="UniProtKB-EC"/>
</dbReference>
<dbReference type="PRINTS" id="PR01243">
    <property type="entry name" value="NUCDPKINASE"/>
</dbReference>
<name>A0A401IVU4_9LACO</name>
<protein>
    <recommendedName>
        <fullName evidence="4">Nucleoside diphosphate kinase</fullName>
        <ecNumber evidence="3">2.7.4.6</ecNumber>
    </recommendedName>
</protein>
<dbReference type="GO" id="GO:0005524">
    <property type="term" value="F:ATP binding"/>
    <property type="evidence" value="ECO:0007669"/>
    <property type="project" value="UniProtKB-KW"/>
</dbReference>
<reference evidence="15 16" key="1">
    <citation type="journal article" date="2019" name="Int. J. Syst. Evol. Microbiol.">
        <title>Lactobacillus salitolerans sp. nov., a novel lactic acid bacterium isolated from spent mushroom substrates.</title>
        <authorList>
            <person name="Tohno M."/>
            <person name="Tanizawa Y."/>
            <person name="Kojima Y."/>
            <person name="Sakamoto M."/>
            <person name="Nakamura Y."/>
            <person name="Ohkuma M."/>
            <person name="Kobayashi H."/>
        </authorList>
    </citation>
    <scope>NUCLEOTIDE SEQUENCE [LARGE SCALE GENOMIC DNA]</scope>
    <source>
        <strain evidence="15 16">YK43</strain>
    </source>
</reference>
<dbReference type="GO" id="GO:0006228">
    <property type="term" value="P:UTP biosynthetic process"/>
    <property type="evidence" value="ECO:0007669"/>
    <property type="project" value="InterPro"/>
</dbReference>
<proteinExistence type="inferred from homology"/>
<dbReference type="Proteomes" id="UP000286848">
    <property type="component" value="Unassembled WGS sequence"/>
</dbReference>
<feature type="domain" description="Nucleoside diphosphate kinase-like" evidence="14">
    <location>
        <begin position="3"/>
        <end position="144"/>
    </location>
</feature>
<evidence type="ECO:0000256" key="13">
    <source>
        <dbReference type="RuleBase" id="RU004011"/>
    </source>
</evidence>
<dbReference type="FunFam" id="3.30.70.141:FF:000003">
    <property type="entry name" value="Nucleoside diphosphate kinase"/>
    <property type="match status" value="1"/>
</dbReference>
<dbReference type="GO" id="GO:0006241">
    <property type="term" value="P:CTP biosynthetic process"/>
    <property type="evidence" value="ECO:0007669"/>
    <property type="project" value="InterPro"/>
</dbReference>
<evidence type="ECO:0000256" key="12">
    <source>
        <dbReference type="PROSITE-ProRule" id="PRU00706"/>
    </source>
</evidence>
<keyword evidence="8 15" id="KW-0418">Kinase</keyword>
<evidence type="ECO:0000256" key="4">
    <source>
        <dbReference type="ARBA" id="ARBA00017632"/>
    </source>
</evidence>
<dbReference type="OrthoDB" id="9801161at2"/>
<evidence type="ECO:0000256" key="8">
    <source>
        <dbReference type="ARBA" id="ARBA00022777"/>
    </source>
</evidence>
<keyword evidence="9" id="KW-0067">ATP-binding</keyword>
<evidence type="ECO:0000256" key="7">
    <source>
        <dbReference type="ARBA" id="ARBA00022741"/>
    </source>
</evidence>
<dbReference type="InterPro" id="IPR001564">
    <property type="entry name" value="Nucleoside_diP_kinase"/>
</dbReference>
<evidence type="ECO:0000313" key="15">
    <source>
        <dbReference type="EMBL" id="GBG95607.1"/>
    </source>
</evidence>
<dbReference type="SMART" id="SM00562">
    <property type="entry name" value="NDK"/>
    <property type="match status" value="1"/>
</dbReference>
<evidence type="ECO:0000256" key="1">
    <source>
        <dbReference type="ARBA" id="ARBA00001946"/>
    </source>
</evidence>
<dbReference type="NCBIfam" id="NF001908">
    <property type="entry name" value="PRK00668.1"/>
    <property type="match status" value="1"/>
</dbReference>
<gene>
    <name evidence="15" type="primary">ndk</name>
    <name evidence="15" type="ORF">LFYK43_20660</name>
</gene>
<dbReference type="Pfam" id="PF00334">
    <property type="entry name" value="NDK"/>
    <property type="match status" value="1"/>
</dbReference>
<keyword evidence="16" id="KW-1185">Reference proteome</keyword>
<evidence type="ECO:0000256" key="10">
    <source>
        <dbReference type="ARBA" id="ARBA00022842"/>
    </source>
</evidence>
<dbReference type="InterPro" id="IPR034907">
    <property type="entry name" value="NDK-like_dom"/>
</dbReference>
<keyword evidence="10" id="KW-0460">Magnesium</keyword>
<keyword evidence="7" id="KW-0547">Nucleotide-binding</keyword>
<evidence type="ECO:0000256" key="6">
    <source>
        <dbReference type="ARBA" id="ARBA00022723"/>
    </source>
</evidence>
<dbReference type="GO" id="GO:0006183">
    <property type="term" value="P:GTP biosynthetic process"/>
    <property type="evidence" value="ECO:0007669"/>
    <property type="project" value="InterPro"/>
</dbReference>
<dbReference type="SUPFAM" id="SSF54919">
    <property type="entry name" value="Nucleoside diphosphate kinase, NDK"/>
    <property type="match status" value="1"/>
</dbReference>
<comment type="caution">
    <text evidence="15">The sequence shown here is derived from an EMBL/GenBank/DDBJ whole genome shotgun (WGS) entry which is preliminary data.</text>
</comment>
<keyword evidence="5" id="KW-0808">Transferase</keyword>
<dbReference type="EC" id="2.7.4.6" evidence="3"/>